<dbReference type="Proteomes" id="UP000078542">
    <property type="component" value="Unassembled WGS sequence"/>
</dbReference>
<dbReference type="InterPro" id="IPR036875">
    <property type="entry name" value="Znf_CCHC_sf"/>
</dbReference>
<feature type="domain" description="CCHC-type" evidence="2">
    <location>
        <begin position="22"/>
        <end position="36"/>
    </location>
</feature>
<keyword evidence="1" id="KW-0862">Zinc</keyword>
<dbReference type="GO" id="GO:0008270">
    <property type="term" value="F:zinc ion binding"/>
    <property type="evidence" value="ECO:0007669"/>
    <property type="project" value="UniProtKB-KW"/>
</dbReference>
<protein>
    <recommendedName>
        <fullName evidence="2">CCHC-type domain-containing protein</fullName>
    </recommendedName>
</protein>
<gene>
    <name evidence="3" type="ORF">ALC62_14322</name>
</gene>
<dbReference type="GO" id="GO:0003676">
    <property type="term" value="F:nucleic acid binding"/>
    <property type="evidence" value="ECO:0007669"/>
    <property type="project" value="InterPro"/>
</dbReference>
<dbReference type="PROSITE" id="PS50158">
    <property type="entry name" value="ZF_CCHC"/>
    <property type="match status" value="1"/>
</dbReference>
<evidence type="ECO:0000313" key="3">
    <source>
        <dbReference type="EMBL" id="KYM95022.1"/>
    </source>
</evidence>
<feature type="non-terminal residue" evidence="3">
    <location>
        <position position="1"/>
    </location>
</feature>
<keyword evidence="1" id="KW-0479">Metal-binding</keyword>
<dbReference type="InterPro" id="IPR001878">
    <property type="entry name" value="Znf_CCHC"/>
</dbReference>
<reference evidence="3 4" key="1">
    <citation type="submission" date="2016-03" db="EMBL/GenBank/DDBJ databases">
        <title>Cyphomyrmex costatus WGS genome.</title>
        <authorList>
            <person name="Nygaard S."/>
            <person name="Hu H."/>
            <person name="Boomsma J."/>
            <person name="Zhang G."/>
        </authorList>
    </citation>
    <scope>NUCLEOTIDE SEQUENCE [LARGE SCALE GENOMIC DNA]</scope>
    <source>
        <strain evidence="3">MS0001</strain>
        <tissue evidence="3">Whole body</tissue>
    </source>
</reference>
<sequence>RPRGRLQEERRGSAVSPSASGCWNCGQGDHLYSKCPWKRREFCFGCGRRGETLRTCPRCKDRWRDKGPYHPMKGHDLCRK</sequence>
<keyword evidence="4" id="KW-1185">Reference proteome</keyword>
<keyword evidence="1" id="KW-0863">Zinc-finger</keyword>
<dbReference type="Gene3D" id="4.10.60.10">
    <property type="entry name" value="Zinc finger, CCHC-type"/>
    <property type="match status" value="1"/>
</dbReference>
<dbReference type="AlphaFoldDB" id="A0A151I8P2"/>
<evidence type="ECO:0000256" key="1">
    <source>
        <dbReference type="PROSITE-ProRule" id="PRU00047"/>
    </source>
</evidence>
<name>A0A151I8P2_9HYME</name>
<evidence type="ECO:0000313" key="4">
    <source>
        <dbReference type="Proteomes" id="UP000078542"/>
    </source>
</evidence>
<accession>A0A151I8P2</accession>
<proteinExistence type="predicted"/>
<organism evidence="3 4">
    <name type="scientific">Cyphomyrmex costatus</name>
    <dbReference type="NCBI Taxonomy" id="456900"/>
    <lineage>
        <taxon>Eukaryota</taxon>
        <taxon>Metazoa</taxon>
        <taxon>Ecdysozoa</taxon>
        <taxon>Arthropoda</taxon>
        <taxon>Hexapoda</taxon>
        <taxon>Insecta</taxon>
        <taxon>Pterygota</taxon>
        <taxon>Neoptera</taxon>
        <taxon>Endopterygota</taxon>
        <taxon>Hymenoptera</taxon>
        <taxon>Apocrita</taxon>
        <taxon>Aculeata</taxon>
        <taxon>Formicoidea</taxon>
        <taxon>Formicidae</taxon>
        <taxon>Myrmicinae</taxon>
        <taxon>Cyphomyrmex</taxon>
    </lineage>
</organism>
<dbReference type="SUPFAM" id="SSF57756">
    <property type="entry name" value="Retrovirus zinc finger-like domains"/>
    <property type="match status" value="1"/>
</dbReference>
<dbReference type="EMBL" id="KQ978338">
    <property type="protein sequence ID" value="KYM95022.1"/>
    <property type="molecule type" value="Genomic_DNA"/>
</dbReference>
<evidence type="ECO:0000259" key="2">
    <source>
        <dbReference type="PROSITE" id="PS50158"/>
    </source>
</evidence>